<dbReference type="GO" id="GO:0005737">
    <property type="term" value="C:cytoplasm"/>
    <property type="evidence" value="ECO:0007669"/>
    <property type="project" value="TreeGrafter"/>
</dbReference>
<dbReference type="eggNOG" id="ENOG502RB1B">
    <property type="taxonomic scope" value="Eukaryota"/>
</dbReference>
<sequence length="250" mass="27238">MSKDSSQAIKEIEVAAPLQHNSSVPHTNSHPSHNRHSSRPSQDLAAHDKLVRKDSRARKTIPRDGIDNLDNILGSYHHEGPFDATLASRQIPGRAPVEAVKYGNSLALSATPSQNVRHSLQNHEPLDGTSRHASGSVVAGQRFNYDEEDVERDAGRGRWPEVEYAGSNDGGEFRDDLGDYDVRNSNRLNKKHDAVEMQGSSRGIVEYSAELDEVDDLDAASRVYGSTGNQSGSSGGILGGLKKRLSVKKH</sequence>
<gene>
    <name evidence="2" type="ORF">TAPDE_004797</name>
</gene>
<dbReference type="EMBL" id="CAHR02000227">
    <property type="protein sequence ID" value="CCG84355.1"/>
    <property type="molecule type" value="Genomic_DNA"/>
</dbReference>
<evidence type="ECO:0000256" key="1">
    <source>
        <dbReference type="SAM" id="MobiDB-lite"/>
    </source>
</evidence>
<proteinExistence type="predicted"/>
<reference evidence="2 3" key="1">
    <citation type="journal article" date="2013" name="MBio">
        <title>Genome sequencing of the plant pathogen Taphrina deformans, the causal agent of peach leaf curl.</title>
        <authorList>
            <person name="Cisse O.H."/>
            <person name="Almeida J.M.G.C.F."/>
            <person name="Fonseca A."/>
            <person name="Kumar A.A."/>
            <person name="Salojaervi J."/>
            <person name="Overmyer K."/>
            <person name="Hauser P.M."/>
            <person name="Pagni M."/>
        </authorList>
    </citation>
    <scope>NUCLEOTIDE SEQUENCE [LARGE SCALE GENOMIC DNA]</scope>
    <source>
        <strain evidence="3">PYCC 5710 / ATCC 11124 / CBS 356.35 / IMI 108563 / JCM 9778 / NBRC 8474</strain>
    </source>
</reference>
<dbReference type="VEuPathDB" id="FungiDB:TAPDE_004797"/>
<comment type="caution">
    <text evidence="2">The sequence shown here is derived from an EMBL/GenBank/DDBJ whole genome shotgun (WGS) entry which is preliminary data.</text>
</comment>
<dbReference type="OrthoDB" id="5389892at2759"/>
<evidence type="ECO:0000313" key="2">
    <source>
        <dbReference type="EMBL" id="CCG84355.1"/>
    </source>
</evidence>
<accession>R4XM31</accession>
<name>R4XM31_TAPDE</name>
<feature type="region of interest" description="Disordered" evidence="1">
    <location>
        <begin position="1"/>
        <end position="75"/>
    </location>
</feature>
<feature type="compositionally biased region" description="Basic residues" evidence="1">
    <location>
        <begin position="241"/>
        <end position="250"/>
    </location>
</feature>
<evidence type="ECO:0000313" key="3">
    <source>
        <dbReference type="Proteomes" id="UP000013776"/>
    </source>
</evidence>
<feature type="region of interest" description="Disordered" evidence="1">
    <location>
        <begin position="223"/>
        <end position="250"/>
    </location>
</feature>
<dbReference type="InterPro" id="IPR013226">
    <property type="entry name" value="Pal1"/>
</dbReference>
<dbReference type="PANTHER" id="PTHR28307:SF1">
    <property type="entry name" value="PAL1 CELL MORPHOLOGY PROTEIN"/>
    <property type="match status" value="1"/>
</dbReference>
<keyword evidence="3" id="KW-1185">Reference proteome</keyword>
<dbReference type="PANTHER" id="PTHR28307">
    <property type="entry name" value="PROTEIN PAL1"/>
    <property type="match status" value="1"/>
</dbReference>
<dbReference type="Proteomes" id="UP000013776">
    <property type="component" value="Unassembled WGS sequence"/>
</dbReference>
<feature type="compositionally biased region" description="Basic and acidic residues" evidence="1">
    <location>
        <begin position="45"/>
        <end position="54"/>
    </location>
</feature>
<organism evidence="2 3">
    <name type="scientific">Taphrina deformans (strain PYCC 5710 / ATCC 11124 / CBS 356.35 / IMI 108563 / JCM 9778 / NBRC 8474)</name>
    <name type="common">Peach leaf curl fungus</name>
    <name type="synonym">Lalaria deformans</name>
    <dbReference type="NCBI Taxonomy" id="1097556"/>
    <lineage>
        <taxon>Eukaryota</taxon>
        <taxon>Fungi</taxon>
        <taxon>Dikarya</taxon>
        <taxon>Ascomycota</taxon>
        <taxon>Taphrinomycotina</taxon>
        <taxon>Taphrinomycetes</taxon>
        <taxon>Taphrinales</taxon>
        <taxon>Taphrinaceae</taxon>
        <taxon>Taphrina</taxon>
    </lineage>
</organism>
<protein>
    <submittedName>
        <fullName evidence="2">Uncharacterized protein</fullName>
    </submittedName>
</protein>
<dbReference type="AlphaFoldDB" id="R4XM31"/>